<organism evidence="5 6">
    <name type="scientific">Paraferrimonas haliotis</name>
    <dbReference type="NCBI Taxonomy" id="2013866"/>
    <lineage>
        <taxon>Bacteria</taxon>
        <taxon>Pseudomonadati</taxon>
        <taxon>Pseudomonadota</taxon>
        <taxon>Gammaproteobacteria</taxon>
        <taxon>Alteromonadales</taxon>
        <taxon>Ferrimonadaceae</taxon>
        <taxon>Paraferrimonas</taxon>
    </lineage>
</organism>
<comment type="caution">
    <text evidence="5">The sequence shown here is derived from an EMBL/GenBank/DDBJ whole genome shotgun (WGS) entry which is preliminary data.</text>
</comment>
<name>A0AA37TKE9_9GAMM</name>
<dbReference type="InterPro" id="IPR018551">
    <property type="entry name" value="DUF2007"/>
</dbReference>
<dbReference type="PROSITE" id="PS01358">
    <property type="entry name" value="ZF_RANBP2_1"/>
    <property type="match status" value="1"/>
</dbReference>
<evidence type="ECO:0000313" key="6">
    <source>
        <dbReference type="Proteomes" id="UP001157439"/>
    </source>
</evidence>
<dbReference type="AlphaFoldDB" id="A0AA37TKE9"/>
<dbReference type="InterPro" id="IPR001876">
    <property type="entry name" value="Znf_RanBP2"/>
</dbReference>
<keyword evidence="3" id="KW-0862">Zinc</keyword>
<accession>A0AA37TKE9</accession>
<evidence type="ECO:0000256" key="2">
    <source>
        <dbReference type="ARBA" id="ARBA00022771"/>
    </source>
</evidence>
<keyword evidence="2 5" id="KW-0863">Zinc-finger</keyword>
<keyword evidence="6" id="KW-1185">Reference proteome</keyword>
<feature type="domain" description="RanBP2-type" evidence="4">
    <location>
        <begin position="77"/>
        <end position="96"/>
    </location>
</feature>
<reference evidence="5 6" key="1">
    <citation type="journal article" date="2014" name="Int. J. Syst. Evol. Microbiol.">
        <title>Complete genome sequence of Corynebacterium casei LMG S-19264T (=DSM 44701T), isolated from a smear-ripened cheese.</title>
        <authorList>
            <consortium name="US DOE Joint Genome Institute (JGI-PGF)"/>
            <person name="Walter F."/>
            <person name="Albersmeier A."/>
            <person name="Kalinowski J."/>
            <person name="Ruckert C."/>
        </authorList>
    </citation>
    <scope>NUCLEOTIDE SEQUENCE [LARGE SCALE GENOMIC DNA]</scope>
    <source>
        <strain evidence="5 6">NBRC 112785</strain>
    </source>
</reference>
<dbReference type="Pfam" id="PF09413">
    <property type="entry name" value="DUF2007"/>
    <property type="match status" value="1"/>
</dbReference>
<gene>
    <name evidence="5" type="ORF">GCM10007894_09110</name>
</gene>
<evidence type="ECO:0000256" key="3">
    <source>
        <dbReference type="ARBA" id="ARBA00022833"/>
    </source>
</evidence>
<sequence length="104" mass="11763">MEVKNVFVVSANLLEAHTWKGLLENQGIPVELRGETLLGATGELPADVQQVEVWVDEAHLQQARAHLDALQVPKERWTCIQCNEENEGNFELCWNCSSEHSKPR</sequence>
<dbReference type="RefSeq" id="WP_095497486.1">
    <property type="nucleotide sequence ID" value="NZ_BSPO01000002.1"/>
</dbReference>
<keyword evidence="1" id="KW-0479">Metal-binding</keyword>
<evidence type="ECO:0000313" key="5">
    <source>
        <dbReference type="EMBL" id="GLS82934.1"/>
    </source>
</evidence>
<dbReference type="GO" id="GO:0008270">
    <property type="term" value="F:zinc ion binding"/>
    <property type="evidence" value="ECO:0007669"/>
    <property type="project" value="UniProtKB-KW"/>
</dbReference>
<dbReference type="EMBL" id="BSPO01000002">
    <property type="protein sequence ID" value="GLS82934.1"/>
    <property type="molecule type" value="Genomic_DNA"/>
</dbReference>
<evidence type="ECO:0000256" key="1">
    <source>
        <dbReference type="ARBA" id="ARBA00022723"/>
    </source>
</evidence>
<protein>
    <submittedName>
        <fullName evidence="5">Zinc-finger-like domain-containing protein</fullName>
    </submittedName>
</protein>
<evidence type="ECO:0000259" key="4">
    <source>
        <dbReference type="PROSITE" id="PS01358"/>
    </source>
</evidence>
<proteinExistence type="predicted"/>
<dbReference type="Proteomes" id="UP001157439">
    <property type="component" value="Unassembled WGS sequence"/>
</dbReference>